<evidence type="ECO:0000256" key="4">
    <source>
        <dbReference type="ARBA" id="ARBA00022771"/>
    </source>
</evidence>
<accession>C1MZH4</accession>
<keyword evidence="13" id="KW-1185">Reference proteome</keyword>
<feature type="compositionally biased region" description="Low complexity" evidence="10">
    <location>
        <begin position="952"/>
        <end position="966"/>
    </location>
</feature>
<evidence type="ECO:0000256" key="1">
    <source>
        <dbReference type="ARBA" id="ARBA00004123"/>
    </source>
</evidence>
<feature type="region of interest" description="Disordered" evidence="10">
    <location>
        <begin position="729"/>
        <end position="761"/>
    </location>
</feature>
<dbReference type="RefSeq" id="XP_003060954.1">
    <property type="nucleotide sequence ID" value="XM_003060908.1"/>
</dbReference>
<evidence type="ECO:0000256" key="8">
    <source>
        <dbReference type="ARBA" id="ARBA00023163"/>
    </source>
</evidence>
<feature type="compositionally biased region" description="Acidic residues" evidence="10">
    <location>
        <begin position="670"/>
        <end position="692"/>
    </location>
</feature>
<dbReference type="GO" id="GO:0070897">
    <property type="term" value="P:transcription preinitiation complex assembly"/>
    <property type="evidence" value="ECO:0007669"/>
    <property type="project" value="InterPro"/>
</dbReference>
<dbReference type="InterPro" id="IPR011665">
    <property type="entry name" value="BRF1_TBP-bd_dom"/>
</dbReference>
<feature type="region of interest" description="Disordered" evidence="10">
    <location>
        <begin position="513"/>
        <end position="533"/>
    </location>
</feature>
<dbReference type="CDD" id="cd20554">
    <property type="entry name" value="CYCLIN_TFIIIB90_rpt2"/>
    <property type="match status" value="1"/>
</dbReference>
<evidence type="ECO:0000256" key="10">
    <source>
        <dbReference type="SAM" id="MobiDB-lite"/>
    </source>
</evidence>
<feature type="domain" description="Cyclin-like" evidence="11">
    <location>
        <begin position="200"/>
        <end position="284"/>
    </location>
</feature>
<feature type="region of interest" description="Disordered" evidence="10">
    <location>
        <begin position="850"/>
        <end position="870"/>
    </location>
</feature>
<evidence type="ECO:0000256" key="2">
    <source>
        <dbReference type="ARBA" id="ARBA00010857"/>
    </source>
</evidence>
<keyword evidence="3" id="KW-0479">Metal-binding</keyword>
<dbReference type="GO" id="GO:0097550">
    <property type="term" value="C:transcription preinitiation complex"/>
    <property type="evidence" value="ECO:0007669"/>
    <property type="project" value="TreeGrafter"/>
</dbReference>
<dbReference type="OrthoDB" id="511529at2759"/>
<dbReference type="PANTHER" id="PTHR11618">
    <property type="entry name" value="TRANSCRIPTION INITIATION FACTOR IIB-RELATED"/>
    <property type="match status" value="1"/>
</dbReference>
<dbReference type="KEGG" id="mpp:MICPUCDRAFT_48092"/>
<name>C1MZH4_MICPC</name>
<dbReference type="FunFam" id="1.10.472.10:FF:000007">
    <property type="entry name" value="Transcription factor IIIB 90 kDa subunit"/>
    <property type="match status" value="1"/>
</dbReference>
<dbReference type="CDD" id="cd20553">
    <property type="entry name" value="CYCLIN_TFIIIB90_rpt1"/>
    <property type="match status" value="1"/>
</dbReference>
<comment type="similarity">
    <text evidence="2">Belongs to the TFIIB family.</text>
</comment>
<feature type="region of interest" description="Disordered" evidence="10">
    <location>
        <begin position="917"/>
        <end position="1016"/>
    </location>
</feature>
<keyword evidence="4" id="KW-0863">Zinc-finger</keyword>
<feature type="compositionally biased region" description="Low complexity" evidence="10">
    <location>
        <begin position="850"/>
        <end position="862"/>
    </location>
</feature>
<feature type="compositionally biased region" description="Basic residues" evidence="10">
    <location>
        <begin position="745"/>
        <end position="754"/>
    </location>
</feature>
<keyword evidence="7" id="KW-0010">Activator</keyword>
<dbReference type="AlphaFoldDB" id="C1MZH4"/>
<dbReference type="InterPro" id="IPR000812">
    <property type="entry name" value="TFIIB"/>
</dbReference>
<dbReference type="SUPFAM" id="SSF47954">
    <property type="entry name" value="Cyclin-like"/>
    <property type="match status" value="2"/>
</dbReference>
<evidence type="ECO:0000313" key="12">
    <source>
        <dbReference type="EMBL" id="EEH54604.1"/>
    </source>
</evidence>
<dbReference type="PANTHER" id="PTHR11618:SF4">
    <property type="entry name" value="TRANSCRIPTION FACTOR IIIB 90 KDA SUBUNIT"/>
    <property type="match status" value="1"/>
</dbReference>
<dbReference type="GO" id="GO:0005634">
    <property type="term" value="C:nucleus"/>
    <property type="evidence" value="ECO:0007669"/>
    <property type="project" value="UniProtKB-SubCell"/>
</dbReference>
<dbReference type="FunFam" id="1.10.472.10:FF:000066">
    <property type="entry name" value="Transcription factor IIIB subunit"/>
    <property type="match status" value="1"/>
</dbReference>
<evidence type="ECO:0000256" key="6">
    <source>
        <dbReference type="ARBA" id="ARBA00023015"/>
    </source>
</evidence>
<dbReference type="InterPro" id="IPR036915">
    <property type="entry name" value="Cyclin-like_sf"/>
</dbReference>
<dbReference type="GeneID" id="9686659"/>
<keyword evidence="5" id="KW-0862">Zinc</keyword>
<evidence type="ECO:0000259" key="11">
    <source>
        <dbReference type="SMART" id="SM00385"/>
    </source>
</evidence>
<evidence type="ECO:0000313" key="13">
    <source>
        <dbReference type="Proteomes" id="UP000001876"/>
    </source>
</evidence>
<dbReference type="Pfam" id="PF07741">
    <property type="entry name" value="BRF1"/>
    <property type="match status" value="1"/>
</dbReference>
<feature type="domain" description="Cyclin-like" evidence="11">
    <location>
        <begin position="99"/>
        <end position="182"/>
    </location>
</feature>
<dbReference type="Pfam" id="PF00382">
    <property type="entry name" value="TFIIB"/>
    <property type="match status" value="2"/>
</dbReference>
<dbReference type="GO" id="GO:0000126">
    <property type="term" value="C:transcription factor TFIIIB complex"/>
    <property type="evidence" value="ECO:0007669"/>
    <property type="project" value="TreeGrafter"/>
</dbReference>
<dbReference type="PRINTS" id="PR00685">
    <property type="entry name" value="TIFACTORIIB"/>
</dbReference>
<gene>
    <name evidence="12" type="ORF">MICPUCDRAFT_48092</name>
</gene>
<dbReference type="Gene3D" id="1.10.472.10">
    <property type="entry name" value="Cyclin-like"/>
    <property type="match status" value="1"/>
</dbReference>
<keyword evidence="6" id="KW-0805">Transcription regulation</keyword>
<dbReference type="Proteomes" id="UP000001876">
    <property type="component" value="Unassembled WGS sequence"/>
</dbReference>
<dbReference type="GO" id="GO:0001006">
    <property type="term" value="F:RNA polymerase III type 3 promoter sequence-specific DNA binding"/>
    <property type="evidence" value="ECO:0007669"/>
    <property type="project" value="TreeGrafter"/>
</dbReference>
<comment type="subcellular location">
    <subcellularLocation>
        <location evidence="1">Nucleus</location>
    </subcellularLocation>
</comment>
<evidence type="ECO:0000256" key="9">
    <source>
        <dbReference type="ARBA" id="ARBA00023242"/>
    </source>
</evidence>
<reference evidence="12 13" key="1">
    <citation type="journal article" date="2009" name="Science">
        <title>Green evolution and dynamic adaptations revealed by genomes of the marine picoeukaryotes Micromonas.</title>
        <authorList>
            <person name="Worden A.Z."/>
            <person name="Lee J.H."/>
            <person name="Mock T."/>
            <person name="Rouze P."/>
            <person name="Simmons M.P."/>
            <person name="Aerts A.L."/>
            <person name="Allen A.E."/>
            <person name="Cuvelier M.L."/>
            <person name="Derelle E."/>
            <person name="Everett M.V."/>
            <person name="Foulon E."/>
            <person name="Grimwood J."/>
            <person name="Gundlach H."/>
            <person name="Henrissat B."/>
            <person name="Napoli C."/>
            <person name="McDonald S.M."/>
            <person name="Parker M.S."/>
            <person name="Rombauts S."/>
            <person name="Salamov A."/>
            <person name="Von Dassow P."/>
            <person name="Badger J.H."/>
            <person name="Coutinho P.M."/>
            <person name="Demir E."/>
            <person name="Dubchak I."/>
            <person name="Gentemann C."/>
            <person name="Eikrem W."/>
            <person name="Gready J.E."/>
            <person name="John U."/>
            <person name="Lanier W."/>
            <person name="Lindquist E.A."/>
            <person name="Lucas S."/>
            <person name="Mayer K.F."/>
            <person name="Moreau H."/>
            <person name="Not F."/>
            <person name="Otillar R."/>
            <person name="Panaud O."/>
            <person name="Pangilinan J."/>
            <person name="Paulsen I."/>
            <person name="Piegu B."/>
            <person name="Poliakov A."/>
            <person name="Robbens S."/>
            <person name="Schmutz J."/>
            <person name="Toulza E."/>
            <person name="Wyss T."/>
            <person name="Zelensky A."/>
            <person name="Zhou K."/>
            <person name="Armbrust E.V."/>
            <person name="Bhattacharya D."/>
            <person name="Goodenough U.W."/>
            <person name="Van de Peer Y."/>
            <person name="Grigoriev I.V."/>
        </authorList>
    </citation>
    <scope>NUCLEOTIDE SEQUENCE [LARGE SCALE GENOMIC DNA]</scope>
    <source>
        <strain evidence="12 13">CCMP1545</strain>
    </source>
</reference>
<dbReference type="STRING" id="564608.C1MZH4"/>
<organism evidence="13">
    <name type="scientific">Micromonas pusilla (strain CCMP1545)</name>
    <name type="common">Picoplanktonic green alga</name>
    <dbReference type="NCBI Taxonomy" id="564608"/>
    <lineage>
        <taxon>Eukaryota</taxon>
        <taxon>Viridiplantae</taxon>
        <taxon>Chlorophyta</taxon>
        <taxon>Mamiellophyceae</taxon>
        <taxon>Mamiellales</taxon>
        <taxon>Mamiellaceae</taxon>
        <taxon>Micromonas</taxon>
    </lineage>
</organism>
<feature type="region of interest" description="Disordered" evidence="10">
    <location>
        <begin position="639"/>
        <end position="692"/>
    </location>
</feature>
<dbReference type="SMART" id="SM00385">
    <property type="entry name" value="CYCLIN"/>
    <property type="match status" value="2"/>
</dbReference>
<dbReference type="GO" id="GO:0008270">
    <property type="term" value="F:zinc ion binding"/>
    <property type="evidence" value="ECO:0007669"/>
    <property type="project" value="UniProtKB-KW"/>
</dbReference>
<keyword evidence="8" id="KW-0804">Transcription</keyword>
<evidence type="ECO:0000256" key="7">
    <source>
        <dbReference type="ARBA" id="ARBA00023159"/>
    </source>
</evidence>
<dbReference type="SUPFAM" id="SSF57783">
    <property type="entry name" value="Zinc beta-ribbon"/>
    <property type="match status" value="1"/>
</dbReference>
<feature type="region of interest" description="Disordered" evidence="10">
    <location>
        <begin position="572"/>
        <end position="595"/>
    </location>
</feature>
<dbReference type="GO" id="GO:0000995">
    <property type="term" value="F:RNA polymerase III general transcription initiation factor activity"/>
    <property type="evidence" value="ECO:0007669"/>
    <property type="project" value="TreeGrafter"/>
</dbReference>
<dbReference type="InterPro" id="IPR013150">
    <property type="entry name" value="TFIIB_cyclin"/>
</dbReference>
<protein>
    <submittedName>
        <fullName evidence="12">Predicted protein</fullName>
    </submittedName>
</protein>
<evidence type="ECO:0000256" key="5">
    <source>
        <dbReference type="ARBA" id="ARBA00022833"/>
    </source>
</evidence>
<dbReference type="GO" id="GO:0017025">
    <property type="term" value="F:TBP-class protein binding"/>
    <property type="evidence" value="ECO:0007669"/>
    <property type="project" value="InterPro"/>
</dbReference>
<dbReference type="Gene3D" id="1.10.472.170">
    <property type="match status" value="1"/>
</dbReference>
<keyword evidence="9" id="KW-0539">Nucleus</keyword>
<feature type="compositionally biased region" description="Low complexity" evidence="10">
    <location>
        <begin position="651"/>
        <end position="660"/>
    </location>
</feature>
<dbReference type="eggNOG" id="KOG1598">
    <property type="taxonomic scope" value="Eukaryota"/>
</dbReference>
<sequence>MAAVMPALPWCTNCQEEVEAETNESNGFTCCTQCGKILDDNVFSTDPTFTKTATGATQVDGNFVNETGIGQGVSRGTRGGRLFGLQVDSHEKTINKGKHEIQQVADRLGIRPREDITGAAHRLYKLAVQRNFTRGRRTQQVAGACLYIVCRQESRPYMLIDFSDVVQTNVYVLGAVFLQLCRLLRLEQHPLISKPIDPSLFIHRFADKLNLGRRMHAVANTALRLVASMKRDWMQTGRRPSGVCGAALWVAALLHGYERSKRDVVAVVHVGEATLRKRVSEFENTPSAQLSIDEFDARAKDLEKEQAQLGDSGATLLLGDASTKTMTCVHKDHEGAAHFAHGMCRMCYVEYARVSGGSRGGEDPPAFQAAEQRREKELNAAAKALPAPEKLLALPAPPETAATGALPLALRGARMRAGKRMTASATAAAIEATLRAANGPPPPKKGASRSDPMLEAEMENALNDRTSHLGEFAVMTGLRSGKGSSAAAAAAAAANVADVAEVAGKKTEIVEASVSGKGTSSEKNGEKEPEGVGPEVAEAAVELLKHLVGEAHANKHCLPLKKDGTARGWVTGKHLSSSHPAAKKDPKGIGGGGRVAGADKTQLHFLIAAGCFDSSAIARLKKYSKHDVARFAATPLPMKAHEIMPPPPSRAPRGGAAAAAAGGGAKGADDVENEEEEEENDEPETFSDVDDDEVAGFIHTAEEVKLRKVIWSELNRDYLETQAAKEAILAAAPKPPPGSEDADGKKKKQRKKYTHATPADTAAEAAQQMLSSKKISSKINYDALNDLFKQDAHQEASEAKAKAKAKAASAEAAAAPAPAAKAKGGGGVGGAAARATAAATATATANANANANANATSNARPTLGGGIRSSRLPSLGEGGLGALGGLGLSRGGAGKRGLGGGGLGSRLAAASGANVVGADAAGGGAAGEAPPASPARKRATPAAGKKPPPASPAKKPAAAPKKPAPAAKEKEPPAAPAPRSTRGRGTAADPGATKAAKMKAKAPPAAPARASKRAKK</sequence>
<dbReference type="InterPro" id="IPR013763">
    <property type="entry name" value="Cyclin-like_dom"/>
</dbReference>
<proteinExistence type="inferred from homology"/>
<evidence type="ECO:0000256" key="3">
    <source>
        <dbReference type="ARBA" id="ARBA00022723"/>
    </source>
</evidence>
<dbReference type="OMA" id="AHASTHM"/>
<dbReference type="Gene3D" id="1.20.5.650">
    <property type="entry name" value="Single helix bin"/>
    <property type="match status" value="1"/>
</dbReference>
<dbReference type="EMBL" id="GG663743">
    <property type="protein sequence ID" value="EEH54604.1"/>
    <property type="molecule type" value="Genomic_DNA"/>
</dbReference>